<dbReference type="InterPro" id="IPR029062">
    <property type="entry name" value="Class_I_gatase-like"/>
</dbReference>
<accession>A0A1I6YQT5</accession>
<dbReference type="EMBL" id="FPAS01000001">
    <property type="protein sequence ID" value="SFT52837.1"/>
    <property type="molecule type" value="Genomic_DNA"/>
</dbReference>
<dbReference type="InterPro" id="IPR044992">
    <property type="entry name" value="ChyE-like"/>
</dbReference>
<dbReference type="PRINTS" id="PR00096">
    <property type="entry name" value="GATASE"/>
</dbReference>
<proteinExistence type="predicted"/>
<dbReference type="GO" id="GO:0005829">
    <property type="term" value="C:cytosol"/>
    <property type="evidence" value="ECO:0007669"/>
    <property type="project" value="TreeGrafter"/>
</dbReference>
<dbReference type="OrthoDB" id="9813383at2"/>
<keyword evidence="3" id="KW-1185">Reference proteome</keyword>
<dbReference type="PANTHER" id="PTHR42695">
    <property type="entry name" value="GLUTAMINE AMIDOTRANSFERASE YLR126C-RELATED"/>
    <property type="match status" value="1"/>
</dbReference>
<dbReference type="Proteomes" id="UP000236454">
    <property type="component" value="Unassembled WGS sequence"/>
</dbReference>
<protein>
    <submittedName>
        <fullName evidence="2">GMP synthase (Glutamine-hydrolysing)</fullName>
    </submittedName>
</protein>
<gene>
    <name evidence="2" type="ORF">SAMN05216474_1100</name>
</gene>
<dbReference type="PROSITE" id="PS51273">
    <property type="entry name" value="GATASE_TYPE_1"/>
    <property type="match status" value="1"/>
</dbReference>
<evidence type="ECO:0000313" key="2">
    <source>
        <dbReference type="EMBL" id="SFT52837.1"/>
    </source>
</evidence>
<dbReference type="AlphaFoldDB" id="A0A1I6YQT5"/>
<sequence>MILIVNCGSNKVPYLEDIVNDHMDFTTVSMYDVAKTDLSSYKGVIISGAPILISQVNPDPYLEAFSFIKEIEIPVLGICFGHQILGMVFDAFPALEKEDRDWQTISFYEDSPLLTSIPKEVLMMEDHTENISIPPGFMLLGGSDQCVNEAMQHRQRPLYGVQFHPEVSGNMGARLIENFVNICRNHAPAKDEEE</sequence>
<organism evidence="2 3">
    <name type="scientific">Lishizhenia tianjinensis</name>
    <dbReference type="NCBI Taxonomy" id="477690"/>
    <lineage>
        <taxon>Bacteria</taxon>
        <taxon>Pseudomonadati</taxon>
        <taxon>Bacteroidota</taxon>
        <taxon>Flavobacteriia</taxon>
        <taxon>Flavobacteriales</taxon>
        <taxon>Crocinitomicaceae</taxon>
        <taxon>Lishizhenia</taxon>
    </lineage>
</organism>
<dbReference type="InterPro" id="IPR017926">
    <property type="entry name" value="GATASE"/>
</dbReference>
<evidence type="ECO:0000313" key="3">
    <source>
        <dbReference type="Proteomes" id="UP000236454"/>
    </source>
</evidence>
<evidence type="ECO:0000259" key="1">
    <source>
        <dbReference type="Pfam" id="PF00117"/>
    </source>
</evidence>
<feature type="domain" description="Glutamine amidotransferase" evidence="1">
    <location>
        <begin position="24"/>
        <end position="180"/>
    </location>
</feature>
<dbReference type="PANTHER" id="PTHR42695:SF5">
    <property type="entry name" value="GLUTAMINE AMIDOTRANSFERASE YLR126C-RELATED"/>
    <property type="match status" value="1"/>
</dbReference>
<dbReference type="Pfam" id="PF00117">
    <property type="entry name" value="GATase"/>
    <property type="match status" value="1"/>
</dbReference>
<dbReference type="STRING" id="477690.SAMN05216474_1100"/>
<dbReference type="Gene3D" id="3.40.50.880">
    <property type="match status" value="1"/>
</dbReference>
<name>A0A1I6YQT5_9FLAO</name>
<dbReference type="RefSeq" id="WP_090247309.1">
    <property type="nucleotide sequence ID" value="NZ_FPAS01000001.1"/>
</dbReference>
<dbReference type="SUPFAM" id="SSF52317">
    <property type="entry name" value="Class I glutamine amidotransferase-like"/>
    <property type="match status" value="1"/>
</dbReference>
<reference evidence="2 3" key="1">
    <citation type="submission" date="2016-10" db="EMBL/GenBank/DDBJ databases">
        <authorList>
            <person name="de Groot N.N."/>
        </authorList>
    </citation>
    <scope>NUCLEOTIDE SEQUENCE [LARGE SCALE GENOMIC DNA]</scope>
    <source>
        <strain evidence="2 3">CGMCC 1.7005</strain>
    </source>
</reference>